<dbReference type="EMBL" id="AZHE01000010">
    <property type="protein sequence ID" value="KHN97438.1"/>
    <property type="molecule type" value="Genomic_DNA"/>
</dbReference>
<dbReference type="RefSeq" id="XP_040678504.1">
    <property type="nucleotide sequence ID" value="XM_040823251.1"/>
</dbReference>
<sequence length="100" mass="10672">MAAPTGTSGVDVPAAQGEVKCLKKMIATVEKDIDPSIQGQKKRNELAGQRSEQMLKLATGLVNGSGGQAQGEGKEILELIQQSVQASKDKDRRLPEQEAR</sequence>
<dbReference type="GeneID" id="63738908"/>
<name>A0A0B2WTR0_METAS</name>
<comment type="caution">
    <text evidence="1">The sequence shown here is derived from an EMBL/GenBank/DDBJ whole genome shotgun (WGS) entry which is preliminary data.</text>
</comment>
<dbReference type="HOGENOM" id="CLU_2306725_0_0_1"/>
<proteinExistence type="predicted"/>
<evidence type="ECO:0000313" key="1">
    <source>
        <dbReference type="EMBL" id="KHN97438.1"/>
    </source>
</evidence>
<reference evidence="1 2" key="1">
    <citation type="journal article" date="2014" name="Proc. Natl. Acad. Sci. U.S.A.">
        <title>Trajectory and genomic determinants of fungal-pathogen speciation and host adaptation.</title>
        <authorList>
            <person name="Hu X."/>
            <person name="Xiao G."/>
            <person name="Zheng P."/>
            <person name="Shang Y."/>
            <person name="Su Y."/>
            <person name="Zhang X."/>
            <person name="Liu X."/>
            <person name="Zhan S."/>
            <person name="St Leger R.J."/>
            <person name="Wang C."/>
        </authorList>
    </citation>
    <scope>NUCLEOTIDE SEQUENCE [LARGE SCALE GENOMIC DNA]</scope>
    <source>
        <strain evidence="1 2">ARSEF 1941</strain>
    </source>
</reference>
<accession>A0A0B2WTR0</accession>
<organism evidence="1 2">
    <name type="scientific">Metarhizium album (strain ARSEF 1941)</name>
    <dbReference type="NCBI Taxonomy" id="1081103"/>
    <lineage>
        <taxon>Eukaryota</taxon>
        <taxon>Fungi</taxon>
        <taxon>Dikarya</taxon>
        <taxon>Ascomycota</taxon>
        <taxon>Pezizomycotina</taxon>
        <taxon>Sordariomycetes</taxon>
        <taxon>Hypocreomycetidae</taxon>
        <taxon>Hypocreales</taxon>
        <taxon>Clavicipitaceae</taxon>
        <taxon>Metarhizium</taxon>
    </lineage>
</organism>
<evidence type="ECO:0000313" key="2">
    <source>
        <dbReference type="Proteomes" id="UP000030816"/>
    </source>
</evidence>
<dbReference type="AlphaFoldDB" id="A0A0B2WTR0"/>
<dbReference type="Proteomes" id="UP000030816">
    <property type="component" value="Unassembled WGS sequence"/>
</dbReference>
<gene>
    <name evidence="1" type="ORF">MAM_04453</name>
</gene>
<keyword evidence="2" id="KW-1185">Reference proteome</keyword>
<protein>
    <submittedName>
        <fullName evidence="1">Uncharacterized protein</fullName>
    </submittedName>
</protein>